<dbReference type="InParanoid" id="A0A409YML0"/>
<sequence>MHTLNDDVLHEIVEDCCISSLTNLCRVSTRFYAIALPHLLRHIVFTDGPDQMLQFFRFIIDNATCEESDETSREIAGRYHLRRSHTPGIHVVSFRVEEDAFGTYLAYTAHSLPKEYELEAWAPIMTKALALMPNLRSLAITASFNSICKYSPEISTIILSKPFLVDLQLGSIHDYASLSLGEAVSSSKANIKLKQITIETVSAHTEGLRDLLFSCRNSLKMLSCSDSNIQNLLFGSRGTDPKTPLTFPNVHALYLDTHFLMSDVALSFPSLRTLDVSQMSFSKYHFGGPDHGEALQYLVSISVAGLKDLSILLQNSNAFPCLRRLALYGYWGESIGDLTTASAIAQGIQGLRSLRLHLYVDDISGSELDVLRFFIKSLPRLSYLYFGIKSPSKDQSELLDTETSHELFQSNSLEYISVVFQRPSSTTTAALDAMVLSYAQTIKSLKYMDIRKTSIDSLSGRYQYWNYWWKIIRQEGLSGAMGGIKLEGLNVALAGVLRNRYDQAAF</sequence>
<proteinExistence type="predicted"/>
<dbReference type="EMBL" id="NHYE01000646">
    <property type="protein sequence ID" value="PPR04258.1"/>
    <property type="molecule type" value="Genomic_DNA"/>
</dbReference>
<gene>
    <name evidence="1" type="ORF">CVT26_004172</name>
</gene>
<evidence type="ECO:0008006" key="3">
    <source>
        <dbReference type="Google" id="ProtNLM"/>
    </source>
</evidence>
<dbReference type="SUPFAM" id="SSF52047">
    <property type="entry name" value="RNI-like"/>
    <property type="match status" value="1"/>
</dbReference>
<evidence type="ECO:0000313" key="1">
    <source>
        <dbReference type="EMBL" id="PPR04258.1"/>
    </source>
</evidence>
<dbReference type="AlphaFoldDB" id="A0A409YML0"/>
<evidence type="ECO:0000313" key="2">
    <source>
        <dbReference type="Proteomes" id="UP000284706"/>
    </source>
</evidence>
<accession>A0A409YML0</accession>
<comment type="caution">
    <text evidence="1">The sequence shown here is derived from an EMBL/GenBank/DDBJ whole genome shotgun (WGS) entry which is preliminary data.</text>
</comment>
<organism evidence="1 2">
    <name type="scientific">Gymnopilus dilepis</name>
    <dbReference type="NCBI Taxonomy" id="231916"/>
    <lineage>
        <taxon>Eukaryota</taxon>
        <taxon>Fungi</taxon>
        <taxon>Dikarya</taxon>
        <taxon>Basidiomycota</taxon>
        <taxon>Agaricomycotina</taxon>
        <taxon>Agaricomycetes</taxon>
        <taxon>Agaricomycetidae</taxon>
        <taxon>Agaricales</taxon>
        <taxon>Agaricineae</taxon>
        <taxon>Hymenogastraceae</taxon>
        <taxon>Gymnopilus</taxon>
    </lineage>
</organism>
<dbReference type="InterPro" id="IPR032675">
    <property type="entry name" value="LRR_dom_sf"/>
</dbReference>
<protein>
    <recommendedName>
        <fullName evidence="3">F-box domain-containing protein</fullName>
    </recommendedName>
</protein>
<name>A0A409YML0_9AGAR</name>
<dbReference type="Gene3D" id="3.80.10.10">
    <property type="entry name" value="Ribonuclease Inhibitor"/>
    <property type="match status" value="1"/>
</dbReference>
<reference evidence="1 2" key="1">
    <citation type="journal article" date="2018" name="Evol. Lett.">
        <title>Horizontal gene cluster transfer increased hallucinogenic mushroom diversity.</title>
        <authorList>
            <person name="Reynolds H.T."/>
            <person name="Vijayakumar V."/>
            <person name="Gluck-Thaler E."/>
            <person name="Korotkin H.B."/>
            <person name="Matheny P.B."/>
            <person name="Slot J.C."/>
        </authorList>
    </citation>
    <scope>NUCLEOTIDE SEQUENCE [LARGE SCALE GENOMIC DNA]</scope>
    <source>
        <strain evidence="1 2">SRW20</strain>
    </source>
</reference>
<dbReference type="OrthoDB" id="3044761at2759"/>
<keyword evidence="2" id="KW-1185">Reference proteome</keyword>
<dbReference type="Proteomes" id="UP000284706">
    <property type="component" value="Unassembled WGS sequence"/>
</dbReference>